<dbReference type="GO" id="GO:0003676">
    <property type="term" value="F:nucleic acid binding"/>
    <property type="evidence" value="ECO:0007669"/>
    <property type="project" value="InterPro"/>
</dbReference>
<evidence type="ECO:0000313" key="8">
    <source>
        <dbReference type="Ensembl" id="ENSEEEP00000057126.1"/>
    </source>
</evidence>
<reference evidence="8" key="2">
    <citation type="submission" date="2025-08" db="UniProtKB">
        <authorList>
            <consortium name="Ensembl"/>
        </authorList>
    </citation>
    <scope>IDENTIFICATION</scope>
</reference>
<dbReference type="PROSITE" id="PS50157">
    <property type="entry name" value="ZINC_FINGER_C2H2_2"/>
    <property type="match status" value="8"/>
</dbReference>
<gene>
    <name evidence="8" type="primary">znf407</name>
</gene>
<dbReference type="InterPro" id="IPR013087">
    <property type="entry name" value="Znf_C2H2_type"/>
</dbReference>
<dbReference type="Pfam" id="PF00096">
    <property type="entry name" value="zf-C2H2"/>
    <property type="match status" value="2"/>
</dbReference>
<dbReference type="SUPFAM" id="SSF57667">
    <property type="entry name" value="beta-beta-alpha zinc fingers"/>
    <property type="match status" value="6"/>
</dbReference>
<feature type="compositionally biased region" description="Acidic residues" evidence="6">
    <location>
        <begin position="809"/>
        <end position="823"/>
    </location>
</feature>
<dbReference type="FunFam" id="3.30.160.60:FF:001109">
    <property type="entry name" value="Zinc finger protein 407"/>
    <property type="match status" value="1"/>
</dbReference>
<organism evidence="8 9">
    <name type="scientific">Electrophorus electricus</name>
    <name type="common">Electric eel</name>
    <name type="synonym">Gymnotus electricus</name>
    <dbReference type="NCBI Taxonomy" id="8005"/>
    <lineage>
        <taxon>Eukaryota</taxon>
        <taxon>Metazoa</taxon>
        <taxon>Chordata</taxon>
        <taxon>Craniata</taxon>
        <taxon>Vertebrata</taxon>
        <taxon>Euteleostomi</taxon>
        <taxon>Actinopterygii</taxon>
        <taxon>Neopterygii</taxon>
        <taxon>Teleostei</taxon>
        <taxon>Ostariophysi</taxon>
        <taxon>Gymnotiformes</taxon>
        <taxon>Gymnotoidei</taxon>
        <taxon>Gymnotidae</taxon>
        <taxon>Electrophorus</taxon>
    </lineage>
</organism>
<keyword evidence="4" id="KW-0862">Zinc</keyword>
<feature type="domain" description="C2H2-type" evidence="7">
    <location>
        <begin position="372"/>
        <end position="400"/>
    </location>
</feature>
<evidence type="ECO:0000256" key="5">
    <source>
        <dbReference type="PROSITE-ProRule" id="PRU00042"/>
    </source>
</evidence>
<dbReference type="SMART" id="SM00355">
    <property type="entry name" value="ZnF_C2H2"/>
    <property type="match status" value="19"/>
</dbReference>
<dbReference type="FunFam" id="3.30.160.60:FF:001514">
    <property type="entry name" value="Zinc finger protein 407"/>
    <property type="match status" value="1"/>
</dbReference>
<dbReference type="Proteomes" id="UP000314983">
    <property type="component" value="Chromosome 7"/>
</dbReference>
<dbReference type="Ensembl" id="ENSEEET00000060678.1">
    <property type="protein sequence ID" value="ENSEEEP00000057126.1"/>
    <property type="gene ID" value="ENSEEEG00000027553.1"/>
</dbReference>
<evidence type="ECO:0000259" key="7">
    <source>
        <dbReference type="PROSITE" id="PS50157"/>
    </source>
</evidence>
<feature type="compositionally biased region" description="Basic and acidic residues" evidence="6">
    <location>
        <begin position="13"/>
        <end position="25"/>
    </location>
</feature>
<reference evidence="8 9" key="1">
    <citation type="submission" date="2020-05" db="EMBL/GenBank/DDBJ databases">
        <title>Electrophorus electricus (electric eel) genome, fEleEle1, primary haplotype.</title>
        <authorList>
            <person name="Myers G."/>
            <person name="Meyer A."/>
            <person name="Fedrigo O."/>
            <person name="Formenti G."/>
            <person name="Rhie A."/>
            <person name="Tracey A."/>
            <person name="Sims Y."/>
            <person name="Jarvis E.D."/>
        </authorList>
    </citation>
    <scope>NUCLEOTIDE SEQUENCE [LARGE SCALE GENOMIC DNA]</scope>
</reference>
<evidence type="ECO:0000256" key="1">
    <source>
        <dbReference type="ARBA" id="ARBA00022723"/>
    </source>
</evidence>
<feature type="domain" description="C2H2-type" evidence="7">
    <location>
        <begin position="1070"/>
        <end position="1098"/>
    </location>
</feature>
<dbReference type="FunFam" id="3.30.160.60:FF:001819">
    <property type="entry name" value="zinc finger protein 407"/>
    <property type="match status" value="1"/>
</dbReference>
<evidence type="ECO:0000256" key="3">
    <source>
        <dbReference type="ARBA" id="ARBA00022771"/>
    </source>
</evidence>
<feature type="region of interest" description="Disordered" evidence="6">
    <location>
        <begin position="602"/>
        <end position="622"/>
    </location>
</feature>
<dbReference type="SMART" id="SM00451">
    <property type="entry name" value="ZnF_U1"/>
    <property type="match status" value="6"/>
</dbReference>
<feature type="region of interest" description="Disordered" evidence="6">
    <location>
        <begin position="1"/>
        <end position="66"/>
    </location>
</feature>
<keyword evidence="3 5" id="KW-0863">Zinc-finger</keyword>
<feature type="compositionally biased region" description="Basic residues" evidence="6">
    <location>
        <begin position="1"/>
        <end position="12"/>
    </location>
</feature>
<dbReference type="GeneTree" id="ENSGT00940000156446"/>
<dbReference type="PANTHER" id="PTHR24403">
    <property type="entry name" value="ZINC FINGER PROTEIN"/>
    <property type="match status" value="1"/>
</dbReference>
<name>A0AAY5EJM3_ELEEL</name>
<dbReference type="GO" id="GO:0008270">
    <property type="term" value="F:zinc ion binding"/>
    <property type="evidence" value="ECO:0007669"/>
    <property type="project" value="UniProtKB-KW"/>
</dbReference>
<dbReference type="InterPro" id="IPR036236">
    <property type="entry name" value="Znf_C2H2_sf"/>
</dbReference>
<dbReference type="InterPro" id="IPR003604">
    <property type="entry name" value="Matrin/U1-like-C_Znf_C2H2"/>
</dbReference>
<feature type="domain" description="C2H2-type" evidence="7">
    <location>
        <begin position="285"/>
        <end position="313"/>
    </location>
</feature>
<feature type="domain" description="C2H2-type" evidence="7">
    <location>
        <begin position="1131"/>
        <end position="1160"/>
    </location>
</feature>
<evidence type="ECO:0000256" key="4">
    <source>
        <dbReference type="ARBA" id="ARBA00022833"/>
    </source>
</evidence>
<feature type="region of interest" description="Disordered" evidence="6">
    <location>
        <begin position="678"/>
        <end position="698"/>
    </location>
</feature>
<proteinExistence type="predicted"/>
<dbReference type="Gene3D" id="3.30.160.60">
    <property type="entry name" value="Classic Zinc Finger"/>
    <property type="match status" value="9"/>
</dbReference>
<dbReference type="InterPro" id="IPR050688">
    <property type="entry name" value="Zinc_finger/UBP_domain"/>
</dbReference>
<feature type="domain" description="C2H2-type" evidence="7">
    <location>
        <begin position="1103"/>
        <end position="1130"/>
    </location>
</feature>
<keyword evidence="1" id="KW-0479">Metal-binding</keyword>
<dbReference type="GO" id="GO:0045944">
    <property type="term" value="P:positive regulation of transcription by RNA polymerase II"/>
    <property type="evidence" value="ECO:0007669"/>
    <property type="project" value="TreeGrafter"/>
</dbReference>
<keyword evidence="9" id="KW-1185">Reference proteome</keyword>
<keyword evidence="2" id="KW-0677">Repeat</keyword>
<feature type="domain" description="C2H2-type" evidence="7">
    <location>
        <begin position="919"/>
        <end position="948"/>
    </location>
</feature>
<reference evidence="8" key="3">
    <citation type="submission" date="2025-09" db="UniProtKB">
        <authorList>
            <consortium name="Ensembl"/>
        </authorList>
    </citation>
    <scope>IDENTIFICATION</scope>
</reference>
<sequence>MDHSKRKLRSGKGMKEEEGLCKNKDSPTNIGTEKGLSACKRAKVATAEPVDRSLSQPHEKTQDDSEYIQTDLTSSLEMNNSRACCFCDFVGKTPTALKIHSKRKHSWMRKSSHSEVVSKKNFAITTVPDIKEMENNPGTPEKGDTCHPQYSAAESHVEMSLLIPQDANTVQKSQILSSYQIESNSTNQCTVNEAESEMTEKHFEMPVEENSSPTQMLLEMVDPSLSGSKKNERHDEKALVEVKGIESAQVGSVCTSNMDVEDFSKQDEFAHKQTSRRCPKPKILHACSYCGHEFRDRPSLETHVKRRHTKEMNYFCEYCSYSCVAKCDYEKHCMSNKHKRKMIEKKTSEVETDLAPKPALPGMRAAGGTTEHQCSSCGFTTSTSVMLAQHAKLQHPPEHRLHCQACHYYTSTTEGMQAHLAGESHQQAALEKNIGPLFEDCVEKVLVILSDDQKDEQGKQQRDISAGELGAQCFKRVSAVQAAEITVPEENLEVSGPHKKKRGRPKMSYVTTCSHCGLIASNPTNLSVHIRRRHSRLYSFFCKLCNYYCVTKGDMDRHCETKKHLKRMQSSGDGCSGIVSLDAEQAAHASEEEAVWAVGTEKAEEEKNANETEKTQTDVSAKKSKDDLENSCVHCDFVAHSTPSLALHVRRKHTQDFEFVCLACTYYAVTRREMSRHAATEKHKQKRETYLEKGDGSLEKDLTELNQRMQLDPSNPIERVSEDAHQPTGADGGLLCSDPLGGISSTRVIGCTAKAVAGIEGSEDELSHSIMVVKPSGTSLRAETKDSSPDQTDSNVPASVQSSTTDSNAVDEDTEDNYIDDDLSETRDASSEKLLLRAAPFDSCIFHLKVLTEGQQEAVVGEPTTTALRHQGLRRREVAVKGVVPNPRIRCEDCGFLADGLSGLNVHISMKHPSKEKHFHCLLCGKSFYTESNLQQHLGSAAHIRNEQGSIEELPEGGASFKCVRCNEPCQTEQELFMHIKEKHEELLREVNKYVLEDTEQINREREENQGSVCKYCGKVCKSSNSMAFLAHVRTHTGSKPFRCKICNFATAQLGDARNHVKRHLGMREYKCHICGWAFVMKKHLNTHLLGKHGLGQPKERKYECEICDRSFSERWALNNHMKLHTGDKPYKCTWPSCHYAFLTLSAMKDHYRTHTGEKSFLCDLCGFAGGTRHALTKHRRQHTGTDIYTHIHTCERPFRCQSNCAENIRKHILHTGKHEGVMMYNCPKCDYATNAPMDFRNHLKEMHPDIENPDLAYLHAGIVSKSFECRLKGQGASYVEAETAFTPDEGRQGVEALQQVIIIQGYGEGEVMEQALEESAAATLQTLAMSGHVAEVLHITEDGQVIPCDHKVASSGAQLTQGPIQLPEGATQYVLVNPSGSAPVLGDQVEHTLHERGQNLVRGSQMVTESSTALDALLCAVSELGQKSEANESEIITNTVGENGTNQGERHGEVEVYSEVLQSEGVESIGVVAQVVGHTHKATAEGVVQEVLQFAANQLMMKEGLTQVIVNDEGTHYIVTELDDSTLQVEGTVYTQQEVARPEEGQVETVEQSNEKFSGGTICGSLKAPVNVARIHKTFNFV</sequence>
<dbReference type="Pfam" id="PF13894">
    <property type="entry name" value="zf-C2H2_4"/>
    <property type="match status" value="1"/>
</dbReference>
<dbReference type="FunFam" id="3.30.160.60:FF:001030">
    <property type="entry name" value="Zinc finger protein 407"/>
    <property type="match status" value="1"/>
</dbReference>
<feature type="domain" description="C2H2-type" evidence="7">
    <location>
        <begin position="1042"/>
        <end position="1069"/>
    </location>
</feature>
<dbReference type="GO" id="GO:0005634">
    <property type="term" value="C:nucleus"/>
    <property type="evidence" value="ECO:0007669"/>
    <property type="project" value="TreeGrafter"/>
</dbReference>
<dbReference type="PROSITE" id="PS00028">
    <property type="entry name" value="ZINC_FINGER_C2H2_1"/>
    <property type="match status" value="6"/>
</dbReference>
<evidence type="ECO:0000256" key="6">
    <source>
        <dbReference type="SAM" id="MobiDB-lite"/>
    </source>
</evidence>
<evidence type="ECO:0000313" key="9">
    <source>
        <dbReference type="Proteomes" id="UP000314983"/>
    </source>
</evidence>
<feature type="compositionally biased region" description="Polar residues" evidence="6">
    <location>
        <begin position="789"/>
        <end position="808"/>
    </location>
</feature>
<feature type="domain" description="C2H2-type" evidence="7">
    <location>
        <begin position="1161"/>
        <end position="1188"/>
    </location>
</feature>
<accession>A0AAY5EJM3</accession>
<dbReference type="PANTHER" id="PTHR24403:SF109">
    <property type="entry name" value="ZINC FINGER PROTEIN 845-LIKE"/>
    <property type="match status" value="1"/>
</dbReference>
<protein>
    <submittedName>
        <fullName evidence="8">Zinc finger protein 407</fullName>
    </submittedName>
</protein>
<feature type="region of interest" description="Disordered" evidence="6">
    <location>
        <begin position="777"/>
        <end position="824"/>
    </location>
</feature>
<evidence type="ECO:0000256" key="2">
    <source>
        <dbReference type="ARBA" id="ARBA00022737"/>
    </source>
</evidence>